<dbReference type="EMBL" id="LN890280">
    <property type="protein sequence ID" value="CUR52055.1"/>
    <property type="molecule type" value="Genomic_DNA"/>
</dbReference>
<protein>
    <recommendedName>
        <fullName evidence="3">Roadblock/LAMTOR2 domain-containing protein</fullName>
    </recommendedName>
</protein>
<sequence>MNNTLEFDELCDNILDINNNIQSVSIINKHGRPVERKTSDECSSQVTEQKIEMFFMQCVLTISMGRDFDTEFGEIGYVHVDRRNLSMFSFPVFDHIVLVTSKAAMSPITLAKKISTTIKKYKNSQHVGIHSLGEDTLSESPRQEMIQITST</sequence>
<evidence type="ECO:0000313" key="2">
    <source>
        <dbReference type="Proteomes" id="UP000196239"/>
    </source>
</evidence>
<evidence type="ECO:0008006" key="3">
    <source>
        <dbReference type="Google" id="ProtNLM"/>
    </source>
</evidence>
<dbReference type="AlphaFoldDB" id="A0A128A3X1"/>
<accession>A0A128A3X1</accession>
<evidence type="ECO:0000313" key="1">
    <source>
        <dbReference type="EMBL" id="CUR52055.1"/>
    </source>
</evidence>
<keyword evidence="2" id="KW-1185">Reference proteome</keyword>
<gene>
    <name evidence="1" type="ORF">NDEV_1290</name>
</gene>
<proteinExistence type="predicted"/>
<dbReference type="Proteomes" id="UP000196239">
    <property type="component" value="Chromosome 1"/>
</dbReference>
<name>A0A128A3X1_9ARCH</name>
<reference evidence="2" key="1">
    <citation type="submission" date="2015-10" db="EMBL/GenBank/DDBJ databases">
        <authorList>
            <person name="Lehtovirta-Morley L.E."/>
            <person name="Vieille C."/>
        </authorList>
    </citation>
    <scope>NUCLEOTIDE SEQUENCE [LARGE SCALE GENOMIC DNA]</scope>
</reference>
<organism evidence="1 2">
    <name type="scientific">Nitrosotalea devaniterrae</name>
    <dbReference type="NCBI Taxonomy" id="1078905"/>
    <lineage>
        <taxon>Archaea</taxon>
        <taxon>Nitrososphaerota</taxon>
        <taxon>Nitrososphaeria</taxon>
        <taxon>Nitrosotaleales</taxon>
        <taxon>Nitrosotaleaceae</taxon>
        <taxon>Nitrosotalea</taxon>
    </lineage>
</organism>
<dbReference type="KEGG" id="ndv:NDEV_1290"/>